<feature type="transmembrane region" description="Helical" evidence="7">
    <location>
        <begin position="313"/>
        <end position="336"/>
    </location>
</feature>
<keyword evidence="9" id="KW-1185">Reference proteome</keyword>
<protein>
    <recommendedName>
        <fullName evidence="10">Major facilitator superfamily (MFS) profile domain-containing protein</fullName>
    </recommendedName>
</protein>
<dbReference type="SUPFAM" id="SSF103473">
    <property type="entry name" value="MFS general substrate transporter"/>
    <property type="match status" value="1"/>
</dbReference>
<dbReference type="OrthoDB" id="6770063at2759"/>
<comment type="subcellular location">
    <subcellularLocation>
        <location evidence="1">Membrane</location>
        <topology evidence="1">Multi-pass membrane protein</topology>
    </subcellularLocation>
</comment>
<evidence type="ECO:0000256" key="5">
    <source>
        <dbReference type="ARBA" id="ARBA00023180"/>
    </source>
</evidence>
<keyword evidence="2 7" id="KW-0812">Transmembrane</keyword>
<comment type="caution">
    <text evidence="8">The sequence shown here is derived from an EMBL/GenBank/DDBJ whole genome shotgun (WGS) entry which is preliminary data.</text>
</comment>
<evidence type="ECO:0000256" key="3">
    <source>
        <dbReference type="ARBA" id="ARBA00022989"/>
    </source>
</evidence>
<sequence>MAVQNPSDGVEPDRMIDENTPLLSSPPHCAPSSSDLVPLRDVAAWQAAINLAATTGRSLGGPVGGWLADTIGWRWSFLGQAPIFFAAAVLCVTWLPRDTKAASNEDDDSNSLGNIDFVGALLLALLVLTILMPIEIGGAQIHWTHPLIFILFGIAALLAWFFVVVEKRWAKQPIFPLALLSHRDLVLANIIAFGQVAAQLGLMFAVPLYFQVTERASNTVAGAHLFPAVVGNAVGGIVGGVWIKKTGRYKKLMIFATITSFFSYLLIFFRWHGHTNIWESLYIIPAGFGSGLVQSAVFISVQASLSPSHKVAATYWIFLTIQVGMIMGLACVSAVVTETMKWRLSTLLGNLGIDAVARHEIIEKASSNVDYIDTVEIAISKAIVESYAEIRPEGEQYNIGIIIIGKVV</sequence>
<dbReference type="Proteomes" id="UP000722485">
    <property type="component" value="Unassembled WGS sequence"/>
</dbReference>
<evidence type="ECO:0000313" key="8">
    <source>
        <dbReference type="EMBL" id="KAF7542386.1"/>
    </source>
</evidence>
<feature type="transmembrane region" description="Helical" evidence="7">
    <location>
        <begin position="222"/>
        <end position="243"/>
    </location>
</feature>
<dbReference type="EMBL" id="JAANBB010000451">
    <property type="protein sequence ID" value="KAF7542386.1"/>
    <property type="molecule type" value="Genomic_DNA"/>
</dbReference>
<dbReference type="PANTHER" id="PTHR23501:SF33">
    <property type="entry name" value="MAJOR FACILITATOR SUPERFAMILY (MFS) PROFILE DOMAIN-CONTAINING PROTEIN"/>
    <property type="match status" value="1"/>
</dbReference>
<reference evidence="8" key="1">
    <citation type="submission" date="2020-03" db="EMBL/GenBank/DDBJ databases">
        <title>Draft Genome Sequence of Cylindrodendrum hubeiense.</title>
        <authorList>
            <person name="Buettner E."/>
            <person name="Kellner H."/>
        </authorList>
    </citation>
    <scope>NUCLEOTIDE SEQUENCE</scope>
    <source>
        <strain evidence="8">IHI 201604</strain>
    </source>
</reference>
<dbReference type="PANTHER" id="PTHR23501">
    <property type="entry name" value="MAJOR FACILITATOR SUPERFAMILY"/>
    <property type="match status" value="1"/>
</dbReference>
<evidence type="ECO:0000313" key="9">
    <source>
        <dbReference type="Proteomes" id="UP000722485"/>
    </source>
</evidence>
<evidence type="ECO:0000256" key="4">
    <source>
        <dbReference type="ARBA" id="ARBA00023136"/>
    </source>
</evidence>
<dbReference type="AlphaFoldDB" id="A0A9P5GZW3"/>
<feature type="transmembrane region" description="Helical" evidence="7">
    <location>
        <begin position="115"/>
        <end position="134"/>
    </location>
</feature>
<organism evidence="8 9">
    <name type="scientific">Cylindrodendrum hubeiense</name>
    <dbReference type="NCBI Taxonomy" id="595255"/>
    <lineage>
        <taxon>Eukaryota</taxon>
        <taxon>Fungi</taxon>
        <taxon>Dikarya</taxon>
        <taxon>Ascomycota</taxon>
        <taxon>Pezizomycotina</taxon>
        <taxon>Sordariomycetes</taxon>
        <taxon>Hypocreomycetidae</taxon>
        <taxon>Hypocreales</taxon>
        <taxon>Nectriaceae</taxon>
        <taxon>Cylindrodendrum</taxon>
    </lineage>
</organism>
<accession>A0A9P5GZW3</accession>
<feature type="transmembrane region" description="Helical" evidence="7">
    <location>
        <begin position="146"/>
        <end position="165"/>
    </location>
</feature>
<name>A0A9P5GZW3_9HYPO</name>
<feature type="transmembrane region" description="Helical" evidence="7">
    <location>
        <begin position="249"/>
        <end position="269"/>
    </location>
</feature>
<dbReference type="Gene3D" id="1.20.1250.20">
    <property type="entry name" value="MFS general substrate transporter like domains"/>
    <property type="match status" value="2"/>
</dbReference>
<feature type="region of interest" description="Disordered" evidence="6">
    <location>
        <begin position="1"/>
        <end position="32"/>
    </location>
</feature>
<gene>
    <name evidence="8" type="ORF">G7Z17_g11613</name>
</gene>
<keyword evidence="3 7" id="KW-1133">Transmembrane helix</keyword>
<evidence type="ECO:0000256" key="6">
    <source>
        <dbReference type="SAM" id="MobiDB-lite"/>
    </source>
</evidence>
<dbReference type="InterPro" id="IPR011701">
    <property type="entry name" value="MFS"/>
</dbReference>
<dbReference type="Pfam" id="PF07690">
    <property type="entry name" value="MFS_1"/>
    <property type="match status" value="1"/>
</dbReference>
<dbReference type="GO" id="GO:0000329">
    <property type="term" value="C:fungal-type vacuole membrane"/>
    <property type="evidence" value="ECO:0007669"/>
    <property type="project" value="TreeGrafter"/>
</dbReference>
<keyword evidence="5" id="KW-0325">Glycoprotein</keyword>
<keyword evidence="4 7" id="KW-0472">Membrane</keyword>
<dbReference type="InterPro" id="IPR036259">
    <property type="entry name" value="MFS_trans_sf"/>
</dbReference>
<evidence type="ECO:0000256" key="2">
    <source>
        <dbReference type="ARBA" id="ARBA00022692"/>
    </source>
</evidence>
<evidence type="ECO:0000256" key="7">
    <source>
        <dbReference type="SAM" id="Phobius"/>
    </source>
</evidence>
<feature type="transmembrane region" description="Helical" evidence="7">
    <location>
        <begin position="75"/>
        <end position="95"/>
    </location>
</feature>
<proteinExistence type="predicted"/>
<dbReference type="GO" id="GO:0015174">
    <property type="term" value="F:basic amino acid transmembrane transporter activity"/>
    <property type="evidence" value="ECO:0007669"/>
    <property type="project" value="TreeGrafter"/>
</dbReference>
<evidence type="ECO:0008006" key="10">
    <source>
        <dbReference type="Google" id="ProtNLM"/>
    </source>
</evidence>
<evidence type="ECO:0000256" key="1">
    <source>
        <dbReference type="ARBA" id="ARBA00004141"/>
    </source>
</evidence>
<feature type="transmembrane region" description="Helical" evidence="7">
    <location>
        <begin position="281"/>
        <end position="301"/>
    </location>
</feature>
<feature type="transmembrane region" description="Helical" evidence="7">
    <location>
        <begin position="185"/>
        <end position="210"/>
    </location>
</feature>